<keyword evidence="2" id="KW-1133">Transmembrane helix</keyword>
<keyword evidence="2" id="KW-0812">Transmembrane</keyword>
<accession>A0A846RYS1</accession>
<keyword evidence="2" id="KW-0472">Membrane</keyword>
<evidence type="ECO:0000256" key="1">
    <source>
        <dbReference type="SAM" id="MobiDB-lite"/>
    </source>
</evidence>
<dbReference type="AlphaFoldDB" id="A0A846RYS1"/>
<comment type="caution">
    <text evidence="3">The sequence shown here is derived from an EMBL/GenBank/DDBJ whole genome shotgun (WGS) entry which is preliminary data.</text>
</comment>
<dbReference type="Proteomes" id="UP000547458">
    <property type="component" value="Unassembled WGS sequence"/>
</dbReference>
<keyword evidence="4" id="KW-1185">Reference proteome</keyword>
<evidence type="ECO:0000256" key="2">
    <source>
        <dbReference type="SAM" id="Phobius"/>
    </source>
</evidence>
<organism evidence="3 4">
    <name type="scientific">Arthrobacter pigmenti</name>
    <dbReference type="NCBI Taxonomy" id="271432"/>
    <lineage>
        <taxon>Bacteria</taxon>
        <taxon>Bacillati</taxon>
        <taxon>Actinomycetota</taxon>
        <taxon>Actinomycetes</taxon>
        <taxon>Micrococcales</taxon>
        <taxon>Micrococcaceae</taxon>
        <taxon>Arthrobacter</taxon>
    </lineage>
</organism>
<proteinExistence type="predicted"/>
<dbReference type="EMBL" id="JAATJL010000001">
    <property type="protein sequence ID" value="NJC24106.1"/>
    <property type="molecule type" value="Genomic_DNA"/>
</dbReference>
<evidence type="ECO:0000313" key="4">
    <source>
        <dbReference type="Proteomes" id="UP000547458"/>
    </source>
</evidence>
<feature type="region of interest" description="Disordered" evidence="1">
    <location>
        <begin position="73"/>
        <end position="117"/>
    </location>
</feature>
<feature type="transmembrane region" description="Helical" evidence="2">
    <location>
        <begin position="42"/>
        <end position="62"/>
    </location>
</feature>
<reference evidence="3 4" key="1">
    <citation type="submission" date="2020-03" db="EMBL/GenBank/DDBJ databases">
        <title>Sequencing the genomes of 1000 actinobacteria strains.</title>
        <authorList>
            <person name="Klenk H.-P."/>
        </authorList>
    </citation>
    <scope>NUCLEOTIDE SEQUENCE [LARGE SCALE GENOMIC DNA]</scope>
    <source>
        <strain evidence="3 4">DSM 16403</strain>
    </source>
</reference>
<protein>
    <submittedName>
        <fullName evidence="3">Uncharacterized protein</fullName>
    </submittedName>
</protein>
<gene>
    <name evidence="3" type="ORF">BJ994_003182</name>
</gene>
<name>A0A846RYS1_9MICC</name>
<dbReference type="RefSeq" id="WP_167995403.1">
    <property type="nucleotide sequence ID" value="NZ_JAATJL010000001.1"/>
</dbReference>
<sequence>MKIGIKHFIAGGALVILSTFFVPQGISGFATAAARNEPIQPGSGVLLAVGAVMVVLAIALFARGHMLRYRHRRSVQSWETREEVDPTASRPGHFSDRPGWWDRPANHMGDNTGPKRD</sequence>
<evidence type="ECO:0000313" key="3">
    <source>
        <dbReference type="EMBL" id="NJC24106.1"/>
    </source>
</evidence>